<reference evidence="2" key="1">
    <citation type="journal article" date="2019" name="Int. J. Syst. Evol. Microbiol.">
        <title>The Global Catalogue of Microorganisms (GCM) 10K type strain sequencing project: providing services to taxonomists for standard genome sequencing and annotation.</title>
        <authorList>
            <consortium name="The Broad Institute Genomics Platform"/>
            <consortium name="The Broad Institute Genome Sequencing Center for Infectious Disease"/>
            <person name="Wu L."/>
            <person name="Ma J."/>
        </authorList>
    </citation>
    <scope>NUCLEOTIDE SEQUENCE [LARGE SCALE GENOMIC DNA]</scope>
    <source>
        <strain evidence="2">JCM 16981</strain>
    </source>
</reference>
<sequence length="221" mass="26404">MDFQSQTLFRSRVFRLMSRHQEDKKLLIDYLNSIVNLLFDKNQYNEDTIFNNLIAATLYDLKTFLIKTPEFKEWYKDIASNIDLNKLFFLKVKFDRENSVLTDKEYESIVQSKEIIYNDEPFYGTLHLLKNYNEKRFSELIRDIIGSDDEKFYGKTKSSLLTVIIRNGKEEIPMVHETIINSPKLKIEFLARIKEIEHTQSRKDLLSYYNNAMDYSEFSLI</sequence>
<comment type="caution">
    <text evidence="1">The sequence shown here is derived from an EMBL/GenBank/DDBJ whole genome shotgun (WGS) entry which is preliminary data.</text>
</comment>
<protein>
    <submittedName>
        <fullName evidence="1">Uncharacterized protein</fullName>
    </submittedName>
</protein>
<dbReference type="Proteomes" id="UP001500920">
    <property type="component" value="Unassembled WGS sequence"/>
</dbReference>
<accession>A0ABP7E7I8</accession>
<proteinExistence type="predicted"/>
<evidence type="ECO:0000313" key="1">
    <source>
        <dbReference type="EMBL" id="GAA3714891.1"/>
    </source>
</evidence>
<name>A0ABP7E7I8_9STAP</name>
<evidence type="ECO:0000313" key="2">
    <source>
        <dbReference type="Proteomes" id="UP001500920"/>
    </source>
</evidence>
<keyword evidence="2" id="KW-1185">Reference proteome</keyword>
<dbReference type="EMBL" id="BAABCK010000006">
    <property type="protein sequence ID" value="GAA3714891.1"/>
    <property type="molecule type" value="Genomic_DNA"/>
</dbReference>
<organism evidence="1 2">
    <name type="scientific">Salinicoccus jeotgali</name>
    <dbReference type="NCBI Taxonomy" id="381634"/>
    <lineage>
        <taxon>Bacteria</taxon>
        <taxon>Bacillati</taxon>
        <taxon>Bacillota</taxon>
        <taxon>Bacilli</taxon>
        <taxon>Bacillales</taxon>
        <taxon>Staphylococcaceae</taxon>
        <taxon>Salinicoccus</taxon>
    </lineage>
</organism>
<gene>
    <name evidence="1" type="ORF">GCM10022378_01890</name>
</gene>